<evidence type="ECO:0000313" key="2">
    <source>
        <dbReference type="Proteomes" id="UP001239445"/>
    </source>
</evidence>
<reference evidence="1" key="1">
    <citation type="submission" date="2023-06" db="EMBL/GenBank/DDBJ databases">
        <title>Genome-scale phylogeny and comparative genomics of the fungal order Sordariales.</title>
        <authorList>
            <consortium name="Lawrence Berkeley National Laboratory"/>
            <person name="Hensen N."/>
            <person name="Bonometti L."/>
            <person name="Westerberg I."/>
            <person name="Brannstrom I.O."/>
            <person name="Guillou S."/>
            <person name="Cros-Aarteil S."/>
            <person name="Calhoun S."/>
            <person name="Haridas S."/>
            <person name="Kuo A."/>
            <person name="Mondo S."/>
            <person name="Pangilinan J."/>
            <person name="Riley R."/>
            <person name="Labutti K."/>
            <person name="Andreopoulos B."/>
            <person name="Lipzen A."/>
            <person name="Chen C."/>
            <person name="Yanf M."/>
            <person name="Daum C."/>
            <person name="Ng V."/>
            <person name="Clum A."/>
            <person name="Steindorff A."/>
            <person name="Ohm R."/>
            <person name="Martin F."/>
            <person name="Silar P."/>
            <person name="Natvig D."/>
            <person name="Lalanne C."/>
            <person name="Gautier V."/>
            <person name="Ament-Velasquez S.L."/>
            <person name="Kruys A."/>
            <person name="Hutchinson M.I."/>
            <person name="Powell A.J."/>
            <person name="Barry K."/>
            <person name="Miller A.N."/>
            <person name="Grigoriev I.V."/>
            <person name="Debuchy R."/>
            <person name="Gladieux P."/>
            <person name="Thoren M.H."/>
            <person name="Johannesson H."/>
        </authorList>
    </citation>
    <scope>NUCLEOTIDE SEQUENCE</scope>
    <source>
        <strain evidence="1">PSN4</strain>
    </source>
</reference>
<dbReference type="AlphaFoldDB" id="A0AAJ0B769"/>
<keyword evidence="2" id="KW-1185">Reference proteome</keyword>
<proteinExistence type="predicted"/>
<organism evidence="1 2">
    <name type="scientific">Echria macrotheca</name>
    <dbReference type="NCBI Taxonomy" id="438768"/>
    <lineage>
        <taxon>Eukaryota</taxon>
        <taxon>Fungi</taxon>
        <taxon>Dikarya</taxon>
        <taxon>Ascomycota</taxon>
        <taxon>Pezizomycotina</taxon>
        <taxon>Sordariomycetes</taxon>
        <taxon>Sordariomycetidae</taxon>
        <taxon>Sordariales</taxon>
        <taxon>Schizotheciaceae</taxon>
        <taxon>Echria</taxon>
    </lineage>
</organism>
<comment type="caution">
    <text evidence="1">The sequence shown here is derived from an EMBL/GenBank/DDBJ whole genome shotgun (WGS) entry which is preliminary data.</text>
</comment>
<sequence length="210" mass="23171">MDDLAATGLGVVTASGPNPIFLVRSDRQPYLIVEGQAKKKLCREQCCRHPSNTTFRSRPARLRGPPDGLDGLYAFLSSPRLKITTRSQLSYPVYALRSRSGCHHIGRPISRGGHANKLERCAACCSGGQRESLVRNNCRGSAPLAVLSPAFWLIRRDGDAILVEWILLPQLSRPPFRRVIGGNMPDPTHCWAGLASCCELVYQQTRHVVI</sequence>
<gene>
    <name evidence="1" type="ORF">QBC47DRAFT_387451</name>
</gene>
<evidence type="ECO:0000313" key="1">
    <source>
        <dbReference type="EMBL" id="KAK1752963.1"/>
    </source>
</evidence>
<protein>
    <submittedName>
        <fullName evidence="1">Uncharacterized protein</fullName>
    </submittedName>
</protein>
<dbReference type="Proteomes" id="UP001239445">
    <property type="component" value="Unassembled WGS sequence"/>
</dbReference>
<name>A0AAJ0B769_9PEZI</name>
<accession>A0AAJ0B769</accession>
<dbReference type="EMBL" id="MU839838">
    <property type="protein sequence ID" value="KAK1752963.1"/>
    <property type="molecule type" value="Genomic_DNA"/>
</dbReference>